<dbReference type="Proteomes" id="UP001328107">
    <property type="component" value="Unassembled WGS sequence"/>
</dbReference>
<protein>
    <submittedName>
        <fullName evidence="1">Uncharacterized protein</fullName>
    </submittedName>
</protein>
<reference evidence="2" key="1">
    <citation type="submission" date="2022-10" db="EMBL/GenBank/DDBJ databases">
        <title>Genome assembly of Pristionchus species.</title>
        <authorList>
            <person name="Yoshida K."/>
            <person name="Sommer R.J."/>
        </authorList>
    </citation>
    <scope>NUCLEOTIDE SEQUENCE [LARGE SCALE GENOMIC DNA]</scope>
    <source>
        <strain evidence="2">RS5460</strain>
    </source>
</reference>
<feature type="non-terminal residue" evidence="1">
    <location>
        <position position="1"/>
    </location>
</feature>
<name>A0AAN5C5E6_9BILA</name>
<accession>A0AAN5C5E6</accession>
<evidence type="ECO:0000313" key="2">
    <source>
        <dbReference type="Proteomes" id="UP001328107"/>
    </source>
</evidence>
<sequence length="103" mass="11791">DARLHWSIPIRPIGRIDMNALQTATPQCILCKSRPTTPRGYTEHLRRNHKTTLNANGIYLICSCGVRYNNGHDTRTIDKKCIEHDFATRKLDKITTPQCVLCE</sequence>
<feature type="non-terminal residue" evidence="1">
    <location>
        <position position="103"/>
    </location>
</feature>
<gene>
    <name evidence="1" type="ORF">PMAYCL1PPCAC_01490</name>
</gene>
<dbReference type="AlphaFoldDB" id="A0AAN5C5E6"/>
<evidence type="ECO:0000313" key="1">
    <source>
        <dbReference type="EMBL" id="GMR31295.1"/>
    </source>
</evidence>
<organism evidence="1 2">
    <name type="scientific">Pristionchus mayeri</name>
    <dbReference type="NCBI Taxonomy" id="1317129"/>
    <lineage>
        <taxon>Eukaryota</taxon>
        <taxon>Metazoa</taxon>
        <taxon>Ecdysozoa</taxon>
        <taxon>Nematoda</taxon>
        <taxon>Chromadorea</taxon>
        <taxon>Rhabditida</taxon>
        <taxon>Rhabditina</taxon>
        <taxon>Diplogasteromorpha</taxon>
        <taxon>Diplogasteroidea</taxon>
        <taxon>Neodiplogasteridae</taxon>
        <taxon>Pristionchus</taxon>
    </lineage>
</organism>
<keyword evidence="2" id="KW-1185">Reference proteome</keyword>
<dbReference type="EMBL" id="BTRK01000001">
    <property type="protein sequence ID" value="GMR31295.1"/>
    <property type="molecule type" value="Genomic_DNA"/>
</dbReference>
<proteinExistence type="predicted"/>
<comment type="caution">
    <text evidence="1">The sequence shown here is derived from an EMBL/GenBank/DDBJ whole genome shotgun (WGS) entry which is preliminary data.</text>
</comment>